<organism evidence="1 2">
    <name type="scientific">Aeromonas rivipollensis</name>
    <dbReference type="NCBI Taxonomy" id="948519"/>
    <lineage>
        <taxon>Bacteria</taxon>
        <taxon>Pseudomonadati</taxon>
        <taxon>Pseudomonadota</taxon>
        <taxon>Gammaproteobacteria</taxon>
        <taxon>Aeromonadales</taxon>
        <taxon>Aeromonadaceae</taxon>
        <taxon>Aeromonas</taxon>
    </lineage>
</organism>
<keyword evidence="2" id="KW-1185">Reference proteome</keyword>
<proteinExistence type="predicted"/>
<protein>
    <submittedName>
        <fullName evidence="1">Uncharacterized protein</fullName>
    </submittedName>
</protein>
<evidence type="ECO:0000313" key="2">
    <source>
        <dbReference type="Proteomes" id="UP000472827"/>
    </source>
</evidence>
<comment type="caution">
    <text evidence="1">The sequence shown here is derived from an EMBL/GenBank/DDBJ whole genome shotgun (WGS) entry which is preliminary data.</text>
</comment>
<name>A0ABX0CWQ9_9GAMM</name>
<sequence length="56" mass="6280">MREIQVTFTTSVPDEVSDELVQEWLEFELHARGGMSGDNPLCGESLDADSFSVEFQ</sequence>
<evidence type="ECO:0000313" key="1">
    <source>
        <dbReference type="EMBL" id="NEX88366.1"/>
    </source>
</evidence>
<dbReference type="RefSeq" id="WP_159392322.1">
    <property type="nucleotide sequence ID" value="NZ_CP027856.1"/>
</dbReference>
<accession>A0ABX0CWQ9</accession>
<gene>
    <name evidence="1" type="ORF">G4923_06520</name>
</gene>
<dbReference type="Proteomes" id="UP000472827">
    <property type="component" value="Unassembled WGS sequence"/>
</dbReference>
<reference evidence="1 2" key="1">
    <citation type="submission" date="2020-02" db="EMBL/GenBank/DDBJ databases">
        <title>Genome sequencing of Aeromonas rivipollensis.</title>
        <authorList>
            <person name="Fono-Tamo Ubani E.K."/>
            <person name="Lekota K.E."/>
        </authorList>
    </citation>
    <scope>NUCLEOTIDE SEQUENCE [LARGE SCALE GENOMIC DNA]</scope>
    <source>
        <strain evidence="1 2">G78</strain>
    </source>
</reference>
<dbReference type="EMBL" id="JAAILA010000009">
    <property type="protein sequence ID" value="NEX88366.1"/>
    <property type="molecule type" value="Genomic_DNA"/>
</dbReference>